<evidence type="ECO:0000256" key="6">
    <source>
        <dbReference type="ARBA" id="ARBA00023012"/>
    </source>
</evidence>
<evidence type="ECO:0000259" key="8">
    <source>
        <dbReference type="PROSITE" id="PS50109"/>
    </source>
</evidence>
<dbReference type="Gene3D" id="3.30.565.10">
    <property type="entry name" value="Histidine kinase-like ATPase, C-terminal domain"/>
    <property type="match status" value="1"/>
</dbReference>
<dbReference type="CDD" id="cd16922">
    <property type="entry name" value="HATPase_EvgS-ArcB-TorS-like"/>
    <property type="match status" value="1"/>
</dbReference>
<dbReference type="SMART" id="SM00091">
    <property type="entry name" value="PAS"/>
    <property type="match status" value="1"/>
</dbReference>
<dbReference type="Proteomes" id="UP000019151">
    <property type="component" value="Chromosome"/>
</dbReference>
<dbReference type="PANTHER" id="PTHR43711">
    <property type="entry name" value="TWO-COMPONENT HISTIDINE KINASE"/>
    <property type="match status" value="1"/>
</dbReference>
<sequence>MDGPTDIEGMLEPVDASTRVAAGALHPAPPDLTFRLMAEAMPHLVWSARPDGTVDYFNERWYAFTGSARPDDDGNGASPRGSWLDGLHPDDVDAAAAAWRRVLHTGETLDARFRLKEAGDAYRWFLGRAAPLRDAAGAVVRWLGTCTDVDDATRNEEAMAILARAGELLGGALAVEPALAAAARAAVPTLADWCAVDLAERRPDGSLGTHRVAVEHRDPEKVALALRLAERYPDASDAPHGVPHVLRTGRPDLVREIPAALLEASARDAEHLAALKTLGLCSYIVVPILEAVAQLELPHGAPRPATDAAPSVLGAITFVSAESERRYTERDVEVASELARRAALALERARLYEHALRDREQLAEQAEELSVQNERLQEQAAELEMQAAQLQEQATELEITHEQLQQQAAELEVSQEQLQEQAAEMEVANEQLQETAEELSRRVMELEAAKREVEHTAAERQRLITDLEHARADADAARERAEEANRAKSEFLASMSHELRTPLNAIGGYAELMELGLRGSVTEQQREDLARIRRSQRHLLTLINDILNFARIEGGRVEYDLRVIRLAGLVADVVPMIEPQVVAQQLTFDVRLPGGPGSDVSVRADAERVRQILLNLLSNAVKFTPAGGRVGVEVVNDDARPDVVLIRVSDTGIGIPADKQEAVFDAFVQVHAGLTRRHEGTGLGLAISRDLARGMGGDLTVESEVGKGSTFTLTLPRARDE</sequence>
<dbReference type="PRINTS" id="PR00344">
    <property type="entry name" value="BCTRLSENSOR"/>
</dbReference>
<dbReference type="Pfam" id="PF08447">
    <property type="entry name" value="PAS_3"/>
    <property type="match status" value="1"/>
</dbReference>
<dbReference type="KEGG" id="gba:J421_1387"/>
<dbReference type="RefSeq" id="WP_025410446.1">
    <property type="nucleotide sequence ID" value="NZ_CP007128.1"/>
</dbReference>
<dbReference type="Gene3D" id="3.30.450.20">
    <property type="entry name" value="PAS domain"/>
    <property type="match status" value="1"/>
</dbReference>
<dbReference type="Pfam" id="PF01590">
    <property type="entry name" value="GAF"/>
    <property type="match status" value="1"/>
</dbReference>
<dbReference type="eggNOG" id="COG2203">
    <property type="taxonomic scope" value="Bacteria"/>
</dbReference>
<dbReference type="EC" id="2.7.13.3" evidence="2"/>
<dbReference type="PROSITE" id="PS50109">
    <property type="entry name" value="HIS_KIN"/>
    <property type="match status" value="1"/>
</dbReference>
<evidence type="ECO:0000313" key="11">
    <source>
        <dbReference type="Proteomes" id="UP000019151"/>
    </source>
</evidence>
<evidence type="ECO:0000256" key="1">
    <source>
        <dbReference type="ARBA" id="ARBA00000085"/>
    </source>
</evidence>
<organism evidence="10 11">
    <name type="scientific">Gemmatirosa kalamazoonensis</name>
    <dbReference type="NCBI Taxonomy" id="861299"/>
    <lineage>
        <taxon>Bacteria</taxon>
        <taxon>Pseudomonadati</taxon>
        <taxon>Gemmatimonadota</taxon>
        <taxon>Gemmatimonadia</taxon>
        <taxon>Gemmatimonadales</taxon>
        <taxon>Gemmatimonadaceae</taxon>
        <taxon>Gemmatirosa</taxon>
    </lineage>
</organism>
<dbReference type="PROSITE" id="PS50113">
    <property type="entry name" value="PAC"/>
    <property type="match status" value="1"/>
</dbReference>
<dbReference type="InterPro" id="IPR036097">
    <property type="entry name" value="HisK_dim/P_sf"/>
</dbReference>
<dbReference type="SUPFAM" id="SSF55874">
    <property type="entry name" value="ATPase domain of HSP90 chaperone/DNA topoisomerase II/histidine kinase"/>
    <property type="match status" value="1"/>
</dbReference>
<dbReference type="CDD" id="cd00130">
    <property type="entry name" value="PAS"/>
    <property type="match status" value="1"/>
</dbReference>
<dbReference type="OrthoDB" id="5524356at2"/>
<dbReference type="InterPro" id="IPR029016">
    <property type="entry name" value="GAF-like_dom_sf"/>
</dbReference>
<evidence type="ECO:0000313" key="10">
    <source>
        <dbReference type="EMBL" id="AHG88924.1"/>
    </source>
</evidence>
<dbReference type="Gene3D" id="1.10.287.130">
    <property type="match status" value="1"/>
</dbReference>
<dbReference type="FunFam" id="3.30.565.10:FF:000010">
    <property type="entry name" value="Sensor histidine kinase RcsC"/>
    <property type="match status" value="1"/>
</dbReference>
<keyword evidence="6" id="KW-0902">Two-component regulatory system</keyword>
<dbReference type="InterPro" id="IPR003661">
    <property type="entry name" value="HisK_dim/P_dom"/>
</dbReference>
<dbReference type="CDD" id="cd00082">
    <property type="entry name" value="HisKA"/>
    <property type="match status" value="1"/>
</dbReference>
<dbReference type="InParanoid" id="W0RCS9"/>
<dbReference type="InterPro" id="IPR003018">
    <property type="entry name" value="GAF"/>
</dbReference>
<feature type="domain" description="PAC" evidence="9">
    <location>
        <begin position="109"/>
        <end position="161"/>
    </location>
</feature>
<dbReference type="AlphaFoldDB" id="W0RCS9"/>
<name>W0RCS9_9BACT</name>
<keyword evidence="10" id="KW-0547">Nucleotide-binding</keyword>
<dbReference type="Gene3D" id="3.30.450.40">
    <property type="match status" value="1"/>
</dbReference>
<dbReference type="Pfam" id="PF00512">
    <property type="entry name" value="HisKA"/>
    <property type="match status" value="1"/>
</dbReference>
<feature type="domain" description="Histidine kinase" evidence="8">
    <location>
        <begin position="494"/>
        <end position="719"/>
    </location>
</feature>
<evidence type="ECO:0000259" key="9">
    <source>
        <dbReference type="PROSITE" id="PS50113"/>
    </source>
</evidence>
<accession>W0RCS9</accession>
<dbReference type="EMBL" id="CP007128">
    <property type="protein sequence ID" value="AHG88924.1"/>
    <property type="molecule type" value="Genomic_DNA"/>
</dbReference>
<dbReference type="InterPro" id="IPR003594">
    <property type="entry name" value="HATPase_dom"/>
</dbReference>
<dbReference type="InterPro" id="IPR000014">
    <property type="entry name" value="PAS"/>
</dbReference>
<dbReference type="InterPro" id="IPR035965">
    <property type="entry name" value="PAS-like_dom_sf"/>
</dbReference>
<evidence type="ECO:0000256" key="7">
    <source>
        <dbReference type="SAM" id="Coils"/>
    </source>
</evidence>
<evidence type="ECO:0000256" key="4">
    <source>
        <dbReference type="ARBA" id="ARBA00022679"/>
    </source>
</evidence>
<dbReference type="InterPro" id="IPR036890">
    <property type="entry name" value="HATPase_C_sf"/>
</dbReference>
<keyword evidence="4" id="KW-0808">Transferase</keyword>
<dbReference type="SMART" id="SM00086">
    <property type="entry name" value="PAC"/>
    <property type="match status" value="1"/>
</dbReference>
<comment type="catalytic activity">
    <reaction evidence="1">
        <text>ATP + protein L-histidine = ADP + protein N-phospho-L-histidine.</text>
        <dbReference type="EC" id="2.7.13.3"/>
    </reaction>
</comment>
<dbReference type="SMART" id="SM00387">
    <property type="entry name" value="HATPase_c"/>
    <property type="match status" value="1"/>
</dbReference>
<dbReference type="Pfam" id="PF02518">
    <property type="entry name" value="HATPase_c"/>
    <property type="match status" value="1"/>
</dbReference>
<evidence type="ECO:0000256" key="3">
    <source>
        <dbReference type="ARBA" id="ARBA00022553"/>
    </source>
</evidence>
<dbReference type="InterPro" id="IPR005467">
    <property type="entry name" value="His_kinase_dom"/>
</dbReference>
<keyword evidence="5" id="KW-0418">Kinase</keyword>
<dbReference type="SMART" id="SM00065">
    <property type="entry name" value="GAF"/>
    <property type="match status" value="1"/>
</dbReference>
<keyword evidence="7" id="KW-0175">Coiled coil</keyword>
<protein>
    <recommendedName>
        <fullName evidence="2">histidine kinase</fullName>
        <ecNumber evidence="2">2.7.13.3</ecNumber>
    </recommendedName>
</protein>
<feature type="coiled-coil region" evidence="7">
    <location>
        <begin position="352"/>
        <end position="487"/>
    </location>
</feature>
<dbReference type="InterPro" id="IPR001610">
    <property type="entry name" value="PAC"/>
</dbReference>
<dbReference type="GO" id="GO:0005524">
    <property type="term" value="F:ATP binding"/>
    <property type="evidence" value="ECO:0007669"/>
    <property type="project" value="UniProtKB-KW"/>
</dbReference>
<dbReference type="InterPro" id="IPR000700">
    <property type="entry name" value="PAS-assoc_C"/>
</dbReference>
<dbReference type="PANTHER" id="PTHR43711:SF26">
    <property type="entry name" value="SENSOR HISTIDINE KINASE RCSC"/>
    <property type="match status" value="1"/>
</dbReference>
<dbReference type="InterPro" id="IPR004358">
    <property type="entry name" value="Sig_transdc_His_kin-like_C"/>
</dbReference>
<evidence type="ECO:0000256" key="2">
    <source>
        <dbReference type="ARBA" id="ARBA00012438"/>
    </source>
</evidence>
<keyword evidence="11" id="KW-1185">Reference proteome</keyword>
<reference evidence="10 11" key="1">
    <citation type="journal article" date="2014" name="Genome Announc.">
        <title>Genome Sequence and Methylome of Soil Bacterium Gemmatirosa kalamazoonensis KBS708T, a Member of the Rarely Cultivated Gemmatimonadetes Phylum.</title>
        <authorList>
            <person name="Debruyn J.M."/>
            <person name="Radosevich M."/>
            <person name="Wommack K.E."/>
            <person name="Polson S.W."/>
            <person name="Hauser L.J."/>
            <person name="Fawaz M.N."/>
            <person name="Korlach J."/>
            <person name="Tsai Y.C."/>
        </authorList>
    </citation>
    <scope>NUCLEOTIDE SEQUENCE [LARGE SCALE GENOMIC DNA]</scope>
    <source>
        <strain evidence="10 11">KBS708</strain>
    </source>
</reference>
<dbReference type="InterPro" id="IPR050736">
    <property type="entry name" value="Sensor_HK_Regulatory"/>
</dbReference>
<evidence type="ECO:0000256" key="5">
    <source>
        <dbReference type="ARBA" id="ARBA00022777"/>
    </source>
</evidence>
<gene>
    <name evidence="10" type="ORF">J421_1387</name>
</gene>
<proteinExistence type="predicted"/>
<keyword evidence="10" id="KW-0067">ATP-binding</keyword>
<dbReference type="eggNOG" id="COG2205">
    <property type="taxonomic scope" value="Bacteria"/>
</dbReference>
<dbReference type="STRING" id="861299.J421_1387"/>
<dbReference type="SUPFAM" id="SSF55781">
    <property type="entry name" value="GAF domain-like"/>
    <property type="match status" value="1"/>
</dbReference>
<dbReference type="GO" id="GO:0000155">
    <property type="term" value="F:phosphorelay sensor kinase activity"/>
    <property type="evidence" value="ECO:0007669"/>
    <property type="project" value="InterPro"/>
</dbReference>
<keyword evidence="3" id="KW-0597">Phosphoprotein</keyword>
<dbReference type="SUPFAM" id="SSF47384">
    <property type="entry name" value="Homodimeric domain of signal transducing histidine kinase"/>
    <property type="match status" value="1"/>
</dbReference>
<dbReference type="SMART" id="SM00388">
    <property type="entry name" value="HisKA"/>
    <property type="match status" value="1"/>
</dbReference>
<dbReference type="SUPFAM" id="SSF55785">
    <property type="entry name" value="PYP-like sensor domain (PAS domain)"/>
    <property type="match status" value="1"/>
</dbReference>
<dbReference type="FunFam" id="3.30.450.20:FF:000099">
    <property type="entry name" value="Sensory box sensor histidine kinase"/>
    <property type="match status" value="1"/>
</dbReference>
<dbReference type="InterPro" id="IPR013655">
    <property type="entry name" value="PAS_fold_3"/>
</dbReference>
<dbReference type="HOGENOM" id="CLU_000445_89_25_0"/>